<gene>
    <name evidence="9" type="ORF">SCABRO_00621</name>
</gene>
<evidence type="ECO:0000313" key="9">
    <source>
        <dbReference type="EMBL" id="KHE93579.1"/>
    </source>
</evidence>
<dbReference type="SUPFAM" id="SSF100950">
    <property type="entry name" value="NagB/RpiA/CoA transferase-like"/>
    <property type="match status" value="1"/>
</dbReference>
<dbReference type="AlphaFoldDB" id="A0A0B0ELU6"/>
<evidence type="ECO:0000256" key="5">
    <source>
        <dbReference type="ARBA" id="ARBA00044147"/>
    </source>
</evidence>
<dbReference type="EMBL" id="JRYO01000046">
    <property type="protein sequence ID" value="KHE93579.1"/>
    <property type="molecule type" value="Genomic_DNA"/>
</dbReference>
<comment type="similarity">
    <text evidence="8">Belongs to the eIF-2B alpha/beta/delta subunits family.</text>
</comment>
<protein>
    <recommendedName>
        <fullName evidence="5">Translation initiation factor eIF2B subunit delta</fullName>
    </recommendedName>
    <alternativeName>
        <fullName evidence="6">eIF2B GDP-GTP exchange factor subunit delta</fullName>
    </alternativeName>
</protein>
<dbReference type="GO" id="GO:0005829">
    <property type="term" value="C:cytosol"/>
    <property type="evidence" value="ECO:0007669"/>
    <property type="project" value="UniProtKB-SubCell"/>
</dbReference>
<dbReference type="Proteomes" id="UP000030652">
    <property type="component" value="Unassembled WGS sequence"/>
</dbReference>
<evidence type="ECO:0000256" key="4">
    <source>
        <dbReference type="ARBA" id="ARBA00022917"/>
    </source>
</evidence>
<comment type="subcellular location">
    <subcellularLocation>
        <location evidence="1">Cytoplasm</location>
        <location evidence="1">Cytosol</location>
    </subcellularLocation>
</comment>
<evidence type="ECO:0000256" key="6">
    <source>
        <dbReference type="ARBA" id="ARBA00044356"/>
    </source>
</evidence>
<comment type="caution">
    <text evidence="9">The sequence shown here is derived from an EMBL/GenBank/DDBJ whole genome shotgun (WGS) entry which is preliminary data.</text>
</comment>
<dbReference type="Pfam" id="PF01008">
    <property type="entry name" value="IF-2B"/>
    <property type="match status" value="1"/>
</dbReference>
<keyword evidence="2" id="KW-0963">Cytoplasm</keyword>
<dbReference type="InterPro" id="IPR000649">
    <property type="entry name" value="IF-2B-related"/>
</dbReference>
<dbReference type="InterPro" id="IPR037171">
    <property type="entry name" value="NagB/RpiA_transferase-like"/>
</dbReference>
<evidence type="ECO:0000313" key="10">
    <source>
        <dbReference type="Proteomes" id="UP000030652"/>
    </source>
</evidence>
<evidence type="ECO:0000256" key="3">
    <source>
        <dbReference type="ARBA" id="ARBA00022540"/>
    </source>
</evidence>
<comment type="subunit">
    <text evidence="7">Component of the translation initiation factor 2B (eIF2B) complex which is a heterodecamer of two sets of five different subunits: alpha, beta, gamma, delta and epsilon. Subunits alpha, beta and delta comprise a regulatory subcomplex and subunits epsilon and gamma comprise a catalytic subcomplex. Within the complex, the hexameric regulatory complex resides at the center, with the two heterodimeric catalytic subcomplexes bound on opposite sides.</text>
</comment>
<keyword evidence="4" id="KW-0648">Protein biosynthesis</keyword>
<evidence type="ECO:0000256" key="8">
    <source>
        <dbReference type="RuleBase" id="RU003814"/>
    </source>
</evidence>
<organism evidence="9 10">
    <name type="scientific">Candidatus Scalindua brodae</name>
    <dbReference type="NCBI Taxonomy" id="237368"/>
    <lineage>
        <taxon>Bacteria</taxon>
        <taxon>Pseudomonadati</taxon>
        <taxon>Planctomycetota</taxon>
        <taxon>Candidatus Brocadiia</taxon>
        <taxon>Candidatus Brocadiales</taxon>
        <taxon>Candidatus Scalinduaceae</taxon>
        <taxon>Candidatus Scalindua</taxon>
    </lineage>
</organism>
<reference evidence="9 10" key="1">
    <citation type="submission" date="2014-10" db="EMBL/GenBank/DDBJ databases">
        <title>Draft genome of anammox bacterium scalindua brodae, obtained using differential coverage binning of sequence data from two enrichment reactors.</title>
        <authorList>
            <person name="Speth D.R."/>
            <person name="Russ L."/>
            <person name="Kartal B."/>
            <person name="Op den Camp H.J."/>
            <person name="Dutilh B.E."/>
            <person name="Jetten M.S."/>
        </authorList>
    </citation>
    <scope>NUCLEOTIDE SEQUENCE [LARGE SCALE GENOMIC DNA]</scope>
    <source>
        <strain evidence="9">RU1</strain>
    </source>
</reference>
<proteinExistence type="inferred from homology"/>
<sequence length="290" mass="33404">MNIIEHEKLYSLFRDHEEALGTNRTTMTALQSFINAVKLLRCKREDLLFQYAELIEIIKNTEPRIVPLIHLIEQFETEIDAYADADYDEIKNQTIRILKQKMELFETMTEKVILAGRQYVMDNDVIITHSASTVVERILVEAKKELDRKFSVIVLKQDFLKTKQMITWLTEAGIDHIIVPEYSLSLQLENATKMFIGAVSFTHDKQAVAVVGTANVVSFCHINHIPVYLFVKSLKFSHQPCTCQHIYLKVVDMVQDGCVYPLTTHSHDLIDLKLVDHLITENGEIEIESL</sequence>
<evidence type="ECO:0000256" key="1">
    <source>
        <dbReference type="ARBA" id="ARBA00004514"/>
    </source>
</evidence>
<evidence type="ECO:0000256" key="2">
    <source>
        <dbReference type="ARBA" id="ARBA00022490"/>
    </source>
</evidence>
<evidence type="ECO:0000256" key="7">
    <source>
        <dbReference type="ARBA" id="ARBA00046432"/>
    </source>
</evidence>
<dbReference type="Gene3D" id="3.40.50.10470">
    <property type="entry name" value="Translation initiation factor eif-2b, domain 2"/>
    <property type="match status" value="1"/>
</dbReference>
<dbReference type="GO" id="GO:0003743">
    <property type="term" value="F:translation initiation factor activity"/>
    <property type="evidence" value="ECO:0007669"/>
    <property type="project" value="UniProtKB-KW"/>
</dbReference>
<dbReference type="PANTHER" id="PTHR10233">
    <property type="entry name" value="TRANSLATION INITIATION FACTOR EIF-2B"/>
    <property type="match status" value="1"/>
</dbReference>
<keyword evidence="3 9" id="KW-0396">Initiation factor</keyword>
<dbReference type="PANTHER" id="PTHR10233:SF14">
    <property type="entry name" value="TRANSLATION INITIATION FACTOR EIF-2B SUBUNIT DELTA"/>
    <property type="match status" value="1"/>
</dbReference>
<dbReference type="InterPro" id="IPR042529">
    <property type="entry name" value="IF_2B-like_C"/>
</dbReference>
<accession>A0A0B0ELU6</accession>
<name>A0A0B0ELU6_9BACT</name>